<protein>
    <recommendedName>
        <fullName evidence="1">Transposase Tc1-like domain-containing protein</fullName>
    </recommendedName>
</protein>
<organism evidence="2 3">
    <name type="scientific">Trichonephila clavipes</name>
    <name type="common">Golden silk orbweaver</name>
    <name type="synonym">Nephila clavipes</name>
    <dbReference type="NCBI Taxonomy" id="2585209"/>
    <lineage>
        <taxon>Eukaryota</taxon>
        <taxon>Metazoa</taxon>
        <taxon>Ecdysozoa</taxon>
        <taxon>Arthropoda</taxon>
        <taxon>Chelicerata</taxon>
        <taxon>Arachnida</taxon>
        <taxon>Araneae</taxon>
        <taxon>Araneomorphae</taxon>
        <taxon>Entelegynae</taxon>
        <taxon>Araneoidea</taxon>
        <taxon>Nephilidae</taxon>
        <taxon>Trichonephila</taxon>
    </lineage>
</organism>
<dbReference type="Gene3D" id="3.30.420.10">
    <property type="entry name" value="Ribonuclease H-like superfamily/Ribonuclease H"/>
    <property type="match status" value="1"/>
</dbReference>
<dbReference type="GO" id="GO:0003677">
    <property type="term" value="F:DNA binding"/>
    <property type="evidence" value="ECO:0007669"/>
    <property type="project" value="InterPro"/>
</dbReference>
<dbReference type="InterPro" id="IPR036397">
    <property type="entry name" value="RNaseH_sf"/>
</dbReference>
<evidence type="ECO:0000259" key="1">
    <source>
        <dbReference type="Pfam" id="PF01498"/>
    </source>
</evidence>
<dbReference type="GO" id="GO:0006313">
    <property type="term" value="P:DNA transposition"/>
    <property type="evidence" value="ECO:0007669"/>
    <property type="project" value="InterPro"/>
</dbReference>
<dbReference type="AlphaFoldDB" id="A0A8X6T250"/>
<reference evidence="2" key="1">
    <citation type="submission" date="2020-08" db="EMBL/GenBank/DDBJ databases">
        <title>Multicomponent nature underlies the extraordinary mechanical properties of spider dragline silk.</title>
        <authorList>
            <person name="Kono N."/>
            <person name="Nakamura H."/>
            <person name="Mori M."/>
            <person name="Yoshida Y."/>
            <person name="Ohtoshi R."/>
            <person name="Malay A.D."/>
            <person name="Moran D.A.P."/>
            <person name="Tomita M."/>
            <person name="Numata K."/>
            <person name="Arakawa K."/>
        </authorList>
    </citation>
    <scope>NUCLEOTIDE SEQUENCE</scope>
</reference>
<comment type="caution">
    <text evidence="2">The sequence shown here is derived from an EMBL/GenBank/DDBJ whole genome shotgun (WGS) entry which is preliminary data.</text>
</comment>
<keyword evidence="3" id="KW-1185">Reference proteome</keyword>
<name>A0A8X6T250_TRICX</name>
<accession>A0A8X6T250</accession>
<gene>
    <name evidence="2" type="ORF">TNCV_2397431</name>
</gene>
<evidence type="ECO:0000313" key="2">
    <source>
        <dbReference type="EMBL" id="GFY18516.1"/>
    </source>
</evidence>
<proteinExistence type="predicted"/>
<dbReference type="EMBL" id="BMAU01021349">
    <property type="protein sequence ID" value="GFY18516.1"/>
    <property type="molecule type" value="Genomic_DNA"/>
</dbReference>
<dbReference type="Proteomes" id="UP000887159">
    <property type="component" value="Unassembled WGS sequence"/>
</dbReference>
<evidence type="ECO:0000313" key="3">
    <source>
        <dbReference type="Proteomes" id="UP000887159"/>
    </source>
</evidence>
<sequence length="205" mass="23494">MSNSKELNEFDRGSIVGCHLCGKSVREIVDILQKPKSTEFRSLSGITVSSRTVLREFKNLGFHGRAVAHKPNTTPQNAKHRLQWCRAHRPRTVDMWKTVLWSDESRFIQSGSRMDTSGLAQTWFDKMGVQKLDWPSQSPMELLWDELECRLHSQPNRSSSLKAFTSAVMDAWKAIPMVTNQKLVDRLSSMQTGKQHHINMGLRML</sequence>
<dbReference type="GO" id="GO:0015074">
    <property type="term" value="P:DNA integration"/>
    <property type="evidence" value="ECO:0007669"/>
    <property type="project" value="InterPro"/>
</dbReference>
<dbReference type="Pfam" id="PF01498">
    <property type="entry name" value="HTH_Tnp_Tc3_2"/>
    <property type="match status" value="1"/>
</dbReference>
<feature type="domain" description="Transposase Tc1-like" evidence="1">
    <location>
        <begin position="42"/>
        <end position="89"/>
    </location>
</feature>
<dbReference type="InterPro" id="IPR002492">
    <property type="entry name" value="Transposase_Tc1-like"/>
</dbReference>